<evidence type="ECO:0000256" key="1">
    <source>
        <dbReference type="ARBA" id="ARBA00007228"/>
    </source>
</evidence>
<dbReference type="PANTHER" id="PTHR42786:SF2">
    <property type="entry name" value="TRNA (CYTIDINE_URIDINE-2'-O-)-METHYLTRANSFERASE TRMJ"/>
    <property type="match status" value="1"/>
</dbReference>
<gene>
    <name evidence="6" type="ORF">RAM05_07115</name>
</gene>
<name>A0ABD7YZC2_9NEIS</name>
<dbReference type="GO" id="GO:0008168">
    <property type="term" value="F:methyltransferase activity"/>
    <property type="evidence" value="ECO:0007669"/>
    <property type="project" value="UniProtKB-KW"/>
</dbReference>
<evidence type="ECO:0000313" key="6">
    <source>
        <dbReference type="EMBL" id="WLS97635.1"/>
    </source>
</evidence>
<dbReference type="Pfam" id="PF00588">
    <property type="entry name" value="SpoU_methylase"/>
    <property type="match status" value="1"/>
</dbReference>
<dbReference type="InterPro" id="IPR029028">
    <property type="entry name" value="Alpha/beta_knot_MTases"/>
</dbReference>
<feature type="domain" description="tRNA/rRNA methyltransferase SpoU type" evidence="5">
    <location>
        <begin position="79"/>
        <end position="190"/>
    </location>
</feature>
<dbReference type="CDD" id="cd18093">
    <property type="entry name" value="SpoU-like_TrmJ"/>
    <property type="match status" value="1"/>
</dbReference>
<dbReference type="Gene3D" id="1.10.8.590">
    <property type="match status" value="1"/>
</dbReference>
<keyword evidence="2 6" id="KW-0489">Methyltransferase</keyword>
<organism evidence="6 7">
    <name type="scientific">Snodgrassella alvi</name>
    <dbReference type="NCBI Taxonomy" id="1196083"/>
    <lineage>
        <taxon>Bacteria</taxon>
        <taxon>Pseudomonadati</taxon>
        <taxon>Pseudomonadota</taxon>
        <taxon>Betaproteobacteria</taxon>
        <taxon>Neisseriales</taxon>
        <taxon>Neisseriaceae</taxon>
        <taxon>Snodgrassella</taxon>
    </lineage>
</organism>
<dbReference type="InterPro" id="IPR001537">
    <property type="entry name" value="SpoU_MeTrfase"/>
</dbReference>
<dbReference type="PANTHER" id="PTHR42786">
    <property type="entry name" value="TRNA/RRNA METHYLTRANSFERASE"/>
    <property type="match status" value="1"/>
</dbReference>
<keyword evidence="3" id="KW-0808">Transferase</keyword>
<reference evidence="6 7" key="1">
    <citation type="submission" date="2023-08" db="EMBL/GenBank/DDBJ databases">
        <title>Complete genome sequences of 12 bacterial strains from the honey bee gut, resolved with long-read nanopore sequencing.</title>
        <authorList>
            <person name="Kwong W.K."/>
            <person name="Acheampong S."/>
            <person name="Polat M.F."/>
        </authorList>
    </citation>
    <scope>NUCLEOTIDE SEQUENCE [LARGE SCALE GENOMIC DNA]</scope>
    <source>
        <strain evidence="7">wkB9</strain>
    </source>
</reference>
<accession>A0ABD7YZC2</accession>
<evidence type="ECO:0000256" key="4">
    <source>
        <dbReference type="ARBA" id="ARBA00022691"/>
    </source>
</evidence>
<evidence type="ECO:0000313" key="7">
    <source>
        <dbReference type="Proteomes" id="UP001229773"/>
    </source>
</evidence>
<dbReference type="SUPFAM" id="SSF75217">
    <property type="entry name" value="alpha/beta knot"/>
    <property type="match status" value="1"/>
</dbReference>
<dbReference type="EMBL" id="CP132375">
    <property type="protein sequence ID" value="WLS97635.1"/>
    <property type="molecule type" value="Genomic_DNA"/>
</dbReference>
<protein>
    <submittedName>
        <fullName evidence="6">RNA methyltransferase</fullName>
    </submittedName>
</protein>
<dbReference type="GO" id="GO:0032259">
    <property type="term" value="P:methylation"/>
    <property type="evidence" value="ECO:0007669"/>
    <property type="project" value="UniProtKB-KW"/>
</dbReference>
<sequence length="277" mass="30701">MSVLITDMNKPVLPDFLNNITIVLSRTSHPANIGSAARAMKTMGLTRLTLVAPNLMQTPMTSDPAKFDYANPAAFVLPEESFILASGARDVLENARIVATLDDALADTTLSCALTSRRRELSAPLHTPREIMPSLISAAGTGQQIALVFGNETFGLSIDEVQSCNRLITINGNPDYFSLNLAQAVQIICYELFSHVDISMTHLKQEQNLATHQQTSGMVEHLQQVMNLAGFFNRRNEKRLMRRMAAMFDRAQLSTEDIDVLRGFYNTVSQQLQKNQN</sequence>
<evidence type="ECO:0000256" key="2">
    <source>
        <dbReference type="ARBA" id="ARBA00022603"/>
    </source>
</evidence>
<comment type="similarity">
    <text evidence="1">Belongs to the class IV-like SAM-binding methyltransferase superfamily. RNA methyltransferase TrmH family.</text>
</comment>
<dbReference type="PIRSF" id="PIRSF004808">
    <property type="entry name" value="LasT"/>
    <property type="match status" value="1"/>
</dbReference>
<dbReference type="AlphaFoldDB" id="A0ABD7YZC2"/>
<evidence type="ECO:0000259" key="5">
    <source>
        <dbReference type="Pfam" id="PF00588"/>
    </source>
</evidence>
<dbReference type="InterPro" id="IPR004384">
    <property type="entry name" value="RNA_MeTrfase_TrmJ/LasT"/>
</dbReference>
<dbReference type="Gene3D" id="3.40.1280.10">
    <property type="match status" value="1"/>
</dbReference>
<evidence type="ECO:0000256" key="3">
    <source>
        <dbReference type="ARBA" id="ARBA00022679"/>
    </source>
</evidence>
<keyword evidence="4" id="KW-0949">S-adenosyl-L-methionine</keyword>
<dbReference type="FunFam" id="3.40.1280.10:FF:000019">
    <property type="entry name" value="Putative tRNA/rRNA methyltransferase"/>
    <property type="match status" value="1"/>
</dbReference>
<dbReference type="Proteomes" id="UP001229773">
    <property type="component" value="Chromosome"/>
</dbReference>
<proteinExistence type="inferred from homology"/>
<dbReference type="InterPro" id="IPR029026">
    <property type="entry name" value="tRNA_m1G_MTases_N"/>
</dbReference>